<evidence type="ECO:0000256" key="3">
    <source>
        <dbReference type="ARBA" id="ARBA00022475"/>
    </source>
</evidence>
<dbReference type="STRING" id="362257.SVTN_32475"/>
<comment type="similarity">
    <text evidence="7">Belongs to the binding-protein-dependent transport system permease family.</text>
</comment>
<feature type="transmembrane region" description="Helical" evidence="7">
    <location>
        <begin position="137"/>
        <end position="161"/>
    </location>
</feature>
<feature type="transmembrane region" description="Helical" evidence="7">
    <location>
        <begin position="104"/>
        <end position="125"/>
    </location>
</feature>
<dbReference type="RefSeq" id="WP_041132285.1">
    <property type="nucleotide sequence ID" value="NZ_CP010407.1"/>
</dbReference>
<evidence type="ECO:0000313" key="10">
    <source>
        <dbReference type="Proteomes" id="UP000031774"/>
    </source>
</evidence>
<feature type="transmembrane region" description="Helical" evidence="7">
    <location>
        <begin position="191"/>
        <end position="209"/>
    </location>
</feature>
<organism evidence="9 10">
    <name type="scientific">Streptomyces vietnamensis</name>
    <dbReference type="NCBI Taxonomy" id="362257"/>
    <lineage>
        <taxon>Bacteria</taxon>
        <taxon>Bacillati</taxon>
        <taxon>Actinomycetota</taxon>
        <taxon>Actinomycetes</taxon>
        <taxon>Kitasatosporales</taxon>
        <taxon>Streptomycetaceae</taxon>
        <taxon>Streptomyces</taxon>
    </lineage>
</organism>
<dbReference type="PANTHER" id="PTHR30465">
    <property type="entry name" value="INNER MEMBRANE ABC TRANSPORTER"/>
    <property type="match status" value="1"/>
</dbReference>
<evidence type="ECO:0000256" key="2">
    <source>
        <dbReference type="ARBA" id="ARBA00022448"/>
    </source>
</evidence>
<name>A0A0B5ICY5_9ACTN</name>
<accession>A0A0B5ICY5</accession>
<dbReference type="PROSITE" id="PS50928">
    <property type="entry name" value="ABC_TM1"/>
    <property type="match status" value="1"/>
</dbReference>
<evidence type="ECO:0000256" key="5">
    <source>
        <dbReference type="ARBA" id="ARBA00022989"/>
    </source>
</evidence>
<dbReference type="GO" id="GO:0005886">
    <property type="term" value="C:plasma membrane"/>
    <property type="evidence" value="ECO:0007669"/>
    <property type="project" value="UniProtKB-SubCell"/>
</dbReference>
<comment type="subcellular location">
    <subcellularLocation>
        <location evidence="1 7">Cell membrane</location>
        <topology evidence="1 7">Multi-pass membrane protein</topology>
    </subcellularLocation>
</comment>
<evidence type="ECO:0000259" key="8">
    <source>
        <dbReference type="PROSITE" id="PS50928"/>
    </source>
</evidence>
<dbReference type="EMBL" id="CP010407">
    <property type="protein sequence ID" value="AJF68362.1"/>
    <property type="molecule type" value="Genomic_DNA"/>
</dbReference>
<dbReference type="KEGG" id="svt:SVTN_32475"/>
<evidence type="ECO:0000313" key="9">
    <source>
        <dbReference type="EMBL" id="AJF68362.1"/>
    </source>
</evidence>
<feature type="transmembrane region" description="Helical" evidence="7">
    <location>
        <begin position="12"/>
        <end position="31"/>
    </location>
</feature>
<dbReference type="Proteomes" id="UP000031774">
    <property type="component" value="Chromosome"/>
</dbReference>
<evidence type="ECO:0000256" key="7">
    <source>
        <dbReference type="RuleBase" id="RU363032"/>
    </source>
</evidence>
<dbReference type="SUPFAM" id="SSF161098">
    <property type="entry name" value="MetI-like"/>
    <property type="match status" value="1"/>
</dbReference>
<sequence length="327" mass="35530">MLRHVMRKTAGWLAMIVVATNVTYVLAAWFLDPRSNYKDTRPVRTEAEIDQALAPYNLDPRVPLVDRWWHWFSDVVLHFDWGKSPVGASVNGEIGFRVLVSGQLVTAATLLSVLVGVGLSVSTASRQYGWWDRITQLVSVFLFNIPTAVAALAVVLLGIWLNQSLGLRFLYVAGEKSPTVEGLLPTVVDRVQHLVLPTLSLTLLGYVGYHLTQRTLLLDAIGSDYVRTARATGLTRAQAIRRHALRASLIPTATSVAFGIPAVFTGAVITETVFGWNGMGQYFIQTIGKNDVHGTVAVAAFGAAMTAIGAILADIAVVLLDPRVRVS</sequence>
<dbReference type="Pfam" id="PF00528">
    <property type="entry name" value="BPD_transp_1"/>
    <property type="match status" value="1"/>
</dbReference>
<feature type="transmembrane region" description="Helical" evidence="7">
    <location>
        <begin position="296"/>
        <end position="320"/>
    </location>
</feature>
<keyword evidence="5 7" id="KW-1133">Transmembrane helix</keyword>
<dbReference type="HOGENOM" id="CLU_036879_1_2_11"/>
<evidence type="ECO:0000256" key="1">
    <source>
        <dbReference type="ARBA" id="ARBA00004651"/>
    </source>
</evidence>
<reference evidence="9 10" key="1">
    <citation type="submission" date="2014-12" db="EMBL/GenBank/DDBJ databases">
        <title>Complete genome sequence of Streptomyces vietnamensis strain GIMV4.0001, a genetic manipulable producer of the benzoisochromanequinone antibiotic granaticin.</title>
        <authorList>
            <person name="Deng M.R."/>
            <person name="Guo J."/>
            <person name="Ma L.Y."/>
            <person name="Feng G.D."/>
            <person name="Mo C.Y."/>
            <person name="Zhu H.H."/>
        </authorList>
    </citation>
    <scope>NUCLEOTIDE SEQUENCE [LARGE SCALE GENOMIC DNA]</scope>
    <source>
        <strain evidence="10">GIMV4.0001</strain>
    </source>
</reference>
<proteinExistence type="inferred from homology"/>
<dbReference type="Gene3D" id="1.10.3720.10">
    <property type="entry name" value="MetI-like"/>
    <property type="match status" value="1"/>
</dbReference>
<dbReference type="GO" id="GO:0055085">
    <property type="term" value="P:transmembrane transport"/>
    <property type="evidence" value="ECO:0007669"/>
    <property type="project" value="InterPro"/>
</dbReference>
<protein>
    <submittedName>
        <fullName evidence="9">ABC transporter permease</fullName>
    </submittedName>
</protein>
<feature type="transmembrane region" description="Helical" evidence="7">
    <location>
        <begin position="249"/>
        <end position="276"/>
    </location>
</feature>
<keyword evidence="3" id="KW-1003">Cell membrane</keyword>
<dbReference type="PANTHER" id="PTHR30465:SF0">
    <property type="entry name" value="OLIGOPEPTIDE TRANSPORT SYSTEM PERMEASE PROTEIN APPB"/>
    <property type="match status" value="1"/>
</dbReference>
<keyword evidence="10" id="KW-1185">Reference proteome</keyword>
<dbReference type="InterPro" id="IPR000515">
    <property type="entry name" value="MetI-like"/>
</dbReference>
<keyword evidence="2 7" id="KW-0813">Transport</keyword>
<feature type="domain" description="ABC transmembrane type-1" evidence="8">
    <location>
        <begin position="98"/>
        <end position="317"/>
    </location>
</feature>
<keyword evidence="4 7" id="KW-0812">Transmembrane</keyword>
<keyword evidence="6 7" id="KW-0472">Membrane</keyword>
<dbReference type="InterPro" id="IPR035906">
    <property type="entry name" value="MetI-like_sf"/>
</dbReference>
<dbReference type="AlphaFoldDB" id="A0A0B5ICY5"/>
<gene>
    <name evidence="9" type="ORF">SVTN_32475</name>
</gene>
<evidence type="ECO:0000256" key="4">
    <source>
        <dbReference type="ARBA" id="ARBA00022692"/>
    </source>
</evidence>
<evidence type="ECO:0000256" key="6">
    <source>
        <dbReference type="ARBA" id="ARBA00023136"/>
    </source>
</evidence>
<dbReference type="CDD" id="cd06261">
    <property type="entry name" value="TM_PBP2"/>
    <property type="match status" value="1"/>
</dbReference>